<organism evidence="1 2">
    <name type="scientific">Pleionea mediterranea</name>
    <dbReference type="NCBI Taxonomy" id="523701"/>
    <lineage>
        <taxon>Bacteria</taxon>
        <taxon>Pseudomonadati</taxon>
        <taxon>Pseudomonadota</taxon>
        <taxon>Gammaproteobacteria</taxon>
        <taxon>Oceanospirillales</taxon>
        <taxon>Pleioneaceae</taxon>
        <taxon>Pleionea</taxon>
    </lineage>
</organism>
<dbReference type="Proteomes" id="UP000245790">
    <property type="component" value="Unassembled WGS sequence"/>
</dbReference>
<keyword evidence="2" id="KW-1185">Reference proteome</keyword>
<proteinExistence type="predicted"/>
<gene>
    <name evidence="1" type="ORF">C8D97_101181</name>
</gene>
<dbReference type="EMBL" id="QGGU01000001">
    <property type="protein sequence ID" value="PWK54333.1"/>
    <property type="molecule type" value="Genomic_DNA"/>
</dbReference>
<protein>
    <submittedName>
        <fullName evidence="1">Uncharacterized protein</fullName>
    </submittedName>
</protein>
<dbReference type="AlphaFoldDB" id="A0A316G148"/>
<accession>A0A316G148</accession>
<sequence>MISFKSIKWTPANTILLLVILAFLRKVIQSQFLIFNERESIIATLKFN</sequence>
<evidence type="ECO:0000313" key="2">
    <source>
        <dbReference type="Proteomes" id="UP000245790"/>
    </source>
</evidence>
<comment type="caution">
    <text evidence="1">The sequence shown here is derived from an EMBL/GenBank/DDBJ whole genome shotgun (WGS) entry which is preliminary data.</text>
</comment>
<evidence type="ECO:0000313" key="1">
    <source>
        <dbReference type="EMBL" id="PWK54333.1"/>
    </source>
</evidence>
<name>A0A316G148_9GAMM</name>
<reference evidence="1 2" key="1">
    <citation type="submission" date="2018-05" db="EMBL/GenBank/DDBJ databases">
        <title>Genomic Encyclopedia of Type Strains, Phase IV (KMG-IV): sequencing the most valuable type-strain genomes for metagenomic binning, comparative biology and taxonomic classification.</title>
        <authorList>
            <person name="Goeker M."/>
        </authorList>
    </citation>
    <scope>NUCLEOTIDE SEQUENCE [LARGE SCALE GENOMIC DNA]</scope>
    <source>
        <strain evidence="1 2">DSM 25350</strain>
    </source>
</reference>